<proteinExistence type="predicted"/>
<dbReference type="AlphaFoldDB" id="A0AAE2ZFT2"/>
<dbReference type="EMBL" id="JAICBX010000001">
    <property type="protein sequence ID" value="MBW8635749.1"/>
    <property type="molecule type" value="Genomic_DNA"/>
</dbReference>
<evidence type="ECO:0000313" key="2">
    <source>
        <dbReference type="Proteomes" id="UP001196509"/>
    </source>
</evidence>
<gene>
    <name evidence="1" type="ORF">K1W69_01010</name>
</gene>
<accession>A0AAE2ZFT2</accession>
<sequence length="253" mass="28876">MACESWLQVLQSRIRAFPLQAEENSQRKSPFRFRQIALTPRRPPLRHTVGKLPELKSAVGGENAETEKRHGQIGRELFAIGSAWRFVFGGEEYCVTDFMRERGDEFHRPFDACGVVSDAQPLFRAVLKRAGGRRRGVLHDRKVTKLRIDRCILRDKIELTGIDGHVPGDVFKQDLRAIMPLALRRREERAGGQDHRRVFESFQSAKIGQKPAPAFELPLKVVIIEWGAAFPEHYPVPVNWRAHLGLQTSNNLI</sequence>
<keyword evidence="2" id="KW-1185">Reference proteome</keyword>
<name>A0AAE2ZFT2_9HYPH</name>
<protein>
    <submittedName>
        <fullName evidence="1">Uncharacterized protein</fullName>
    </submittedName>
</protein>
<evidence type="ECO:0000313" key="1">
    <source>
        <dbReference type="EMBL" id="MBW8635749.1"/>
    </source>
</evidence>
<comment type="caution">
    <text evidence="1">The sequence shown here is derived from an EMBL/GenBank/DDBJ whole genome shotgun (WGS) entry which is preliminary data.</text>
</comment>
<reference evidence="1" key="1">
    <citation type="submission" date="2021-08" db="EMBL/GenBank/DDBJ databases">
        <title>Hoeflea bacterium WL0058 sp. nov., isolated from the sediment.</title>
        <authorList>
            <person name="Wang L."/>
            <person name="Zhang D."/>
        </authorList>
    </citation>
    <scope>NUCLEOTIDE SEQUENCE</scope>
    <source>
        <strain evidence="1">WL0058</strain>
    </source>
</reference>
<dbReference type="Proteomes" id="UP001196509">
    <property type="component" value="Unassembled WGS sequence"/>
</dbReference>
<organism evidence="1 2">
    <name type="scientific">Flavimaribacter sediminis</name>
    <dbReference type="NCBI Taxonomy" id="2865987"/>
    <lineage>
        <taxon>Bacteria</taxon>
        <taxon>Pseudomonadati</taxon>
        <taxon>Pseudomonadota</taxon>
        <taxon>Alphaproteobacteria</taxon>
        <taxon>Hyphomicrobiales</taxon>
        <taxon>Rhizobiaceae</taxon>
        <taxon>Flavimaribacter</taxon>
    </lineage>
</organism>
<dbReference type="RefSeq" id="WP_220226470.1">
    <property type="nucleotide sequence ID" value="NZ_JAICBX010000001.1"/>
</dbReference>